<dbReference type="Proteomes" id="UP000198937">
    <property type="component" value="Unassembled WGS sequence"/>
</dbReference>
<organism evidence="1 2">
    <name type="scientific">Micromonospora yangpuensis</name>
    <dbReference type="NCBI Taxonomy" id="683228"/>
    <lineage>
        <taxon>Bacteria</taxon>
        <taxon>Bacillati</taxon>
        <taxon>Actinomycetota</taxon>
        <taxon>Actinomycetes</taxon>
        <taxon>Micromonosporales</taxon>
        <taxon>Micromonosporaceae</taxon>
        <taxon>Micromonospora</taxon>
    </lineage>
</organism>
<proteinExistence type="predicted"/>
<accession>A0A1C6V5W1</accession>
<gene>
    <name evidence="1" type="ORF">GA0070617_4733</name>
</gene>
<dbReference type="EMBL" id="FMIA01000002">
    <property type="protein sequence ID" value="SCL61668.1"/>
    <property type="molecule type" value="Genomic_DNA"/>
</dbReference>
<keyword evidence="2" id="KW-1185">Reference proteome</keyword>
<reference evidence="1 2" key="1">
    <citation type="submission" date="2016-06" db="EMBL/GenBank/DDBJ databases">
        <authorList>
            <person name="Kjaerup R.B."/>
            <person name="Dalgaard T.S."/>
            <person name="Juul-Madsen H.R."/>
        </authorList>
    </citation>
    <scope>NUCLEOTIDE SEQUENCE [LARGE SCALE GENOMIC DNA]</scope>
    <source>
        <strain evidence="1 2">DSM 45577</strain>
    </source>
</reference>
<evidence type="ECO:0000313" key="2">
    <source>
        <dbReference type="Proteomes" id="UP000198937"/>
    </source>
</evidence>
<name>A0A1C6V5W1_9ACTN</name>
<protein>
    <submittedName>
        <fullName evidence="1">Uncharacterized protein</fullName>
    </submittedName>
</protein>
<evidence type="ECO:0000313" key="1">
    <source>
        <dbReference type="EMBL" id="SCL61668.1"/>
    </source>
</evidence>
<sequence length="105" mass="11708">MILDRAGPATAYPDRTGAWASTANSLTSKGLSDQPLGRLAAVRDGASGVRCEGPSLVQEAWYCLDVHRRYGRCEECPENGDCSAVEVARARIRQWRRLRYLRGRR</sequence>
<dbReference type="AlphaFoldDB" id="A0A1C6V5W1"/>